<evidence type="ECO:0000256" key="1">
    <source>
        <dbReference type="ARBA" id="ARBA00004651"/>
    </source>
</evidence>
<feature type="transmembrane region" description="Helical" evidence="7">
    <location>
        <begin position="333"/>
        <end position="356"/>
    </location>
</feature>
<evidence type="ECO:0000259" key="8">
    <source>
        <dbReference type="PROSITE" id="PS50850"/>
    </source>
</evidence>
<feature type="transmembrane region" description="Helical" evidence="7">
    <location>
        <begin position="241"/>
        <end position="260"/>
    </location>
</feature>
<feature type="transmembrane region" description="Helical" evidence="7">
    <location>
        <begin position="74"/>
        <end position="93"/>
    </location>
</feature>
<dbReference type="InterPro" id="IPR050171">
    <property type="entry name" value="MFS_Transporters"/>
</dbReference>
<protein>
    <submittedName>
        <fullName evidence="9">MFS transporter</fullName>
    </submittedName>
</protein>
<feature type="transmembrane region" description="Helical" evidence="7">
    <location>
        <begin position="12"/>
        <end position="32"/>
    </location>
</feature>
<feature type="domain" description="Major facilitator superfamily (MFS) profile" evidence="8">
    <location>
        <begin position="1"/>
        <end position="386"/>
    </location>
</feature>
<feature type="transmembrane region" description="Helical" evidence="7">
    <location>
        <begin position="44"/>
        <end position="62"/>
    </location>
</feature>
<dbReference type="RefSeq" id="WP_187522918.1">
    <property type="nucleotide sequence ID" value="NZ_JACONW010000161.1"/>
</dbReference>
<feature type="transmembrane region" description="Helical" evidence="7">
    <location>
        <begin position="362"/>
        <end position="382"/>
    </location>
</feature>
<evidence type="ECO:0000313" key="10">
    <source>
        <dbReference type="Proteomes" id="UP000651852"/>
    </source>
</evidence>
<feature type="transmembrane region" description="Helical" evidence="7">
    <location>
        <begin position="164"/>
        <end position="186"/>
    </location>
</feature>
<feature type="transmembrane region" description="Helical" evidence="7">
    <location>
        <begin position="207"/>
        <end position="229"/>
    </location>
</feature>
<dbReference type="Pfam" id="PF07690">
    <property type="entry name" value="MFS_1"/>
    <property type="match status" value="1"/>
</dbReference>
<feature type="transmembrane region" description="Helical" evidence="7">
    <location>
        <begin position="296"/>
        <end position="321"/>
    </location>
</feature>
<feature type="transmembrane region" description="Helical" evidence="7">
    <location>
        <begin position="141"/>
        <end position="158"/>
    </location>
</feature>
<dbReference type="InterPro" id="IPR020846">
    <property type="entry name" value="MFS_dom"/>
</dbReference>
<dbReference type="InterPro" id="IPR011701">
    <property type="entry name" value="MFS"/>
</dbReference>
<dbReference type="EMBL" id="JACONW010000161">
    <property type="protein sequence ID" value="MBC3952661.1"/>
    <property type="molecule type" value="Genomic_DNA"/>
</dbReference>
<evidence type="ECO:0000256" key="6">
    <source>
        <dbReference type="ARBA" id="ARBA00023136"/>
    </source>
</evidence>
<proteinExistence type="predicted"/>
<keyword evidence="6 7" id="KW-0472">Membrane</keyword>
<keyword evidence="10" id="KW-1185">Reference proteome</keyword>
<name>A0ABR7B659_9PSED</name>
<dbReference type="InterPro" id="IPR036259">
    <property type="entry name" value="MFS_trans_sf"/>
</dbReference>
<dbReference type="Gene3D" id="1.20.1250.20">
    <property type="entry name" value="MFS general substrate transporter like domains"/>
    <property type="match status" value="1"/>
</dbReference>
<dbReference type="PANTHER" id="PTHR23517">
    <property type="entry name" value="RESISTANCE PROTEIN MDTM, PUTATIVE-RELATED-RELATED"/>
    <property type="match status" value="1"/>
</dbReference>
<dbReference type="PROSITE" id="PS50850">
    <property type="entry name" value="MFS"/>
    <property type="match status" value="1"/>
</dbReference>
<evidence type="ECO:0000256" key="5">
    <source>
        <dbReference type="ARBA" id="ARBA00022989"/>
    </source>
</evidence>
<accession>A0ABR7B659</accession>
<evidence type="ECO:0000313" key="9">
    <source>
        <dbReference type="EMBL" id="MBC3952661.1"/>
    </source>
</evidence>
<keyword evidence="4 7" id="KW-0812">Transmembrane</keyword>
<reference evidence="9 10" key="1">
    <citation type="submission" date="2020-08" db="EMBL/GenBank/DDBJ databases">
        <title>Putative novel bacterial strains isolated from necrotic wheat leaf tissues caused by Xanthomonas translucens.</title>
        <authorList>
            <person name="Tambong J.T."/>
        </authorList>
    </citation>
    <scope>NUCLEOTIDE SEQUENCE [LARGE SCALE GENOMIC DNA]</scope>
    <source>
        <strain evidence="9 10">DOAB 1069</strain>
    </source>
</reference>
<evidence type="ECO:0000256" key="3">
    <source>
        <dbReference type="ARBA" id="ARBA00022475"/>
    </source>
</evidence>
<organism evidence="9 10">
    <name type="scientific">Pseudomonas folii</name>
    <dbReference type="NCBI Taxonomy" id="2762593"/>
    <lineage>
        <taxon>Bacteria</taxon>
        <taxon>Pseudomonadati</taxon>
        <taxon>Pseudomonadota</taxon>
        <taxon>Gammaproteobacteria</taxon>
        <taxon>Pseudomonadales</taxon>
        <taxon>Pseudomonadaceae</taxon>
        <taxon>Pseudomonas</taxon>
    </lineage>
</organism>
<comment type="caution">
    <text evidence="9">The sequence shown here is derived from an EMBL/GenBank/DDBJ whole genome shotgun (WGS) entry which is preliminary data.</text>
</comment>
<keyword evidence="3" id="KW-1003">Cell membrane</keyword>
<evidence type="ECO:0000256" key="2">
    <source>
        <dbReference type="ARBA" id="ARBA00022448"/>
    </source>
</evidence>
<keyword evidence="2" id="KW-0813">Transport</keyword>
<comment type="subcellular location">
    <subcellularLocation>
        <location evidence="1">Cell membrane</location>
        <topology evidence="1">Multi-pass membrane protein</topology>
    </subcellularLocation>
</comment>
<sequence>MATYSLVIRRLLICSLTIVVSRAITSPLLTLFLSNRLGLNQQDVGLLMGIAVFLATLLGLYGGYIIDRLDKRRLLIVAMLSSAIGFTLLTFAHNVYLTTLTLVITEAASALFLIGSKAIISENLPIGLRAKVFSLRYTLTNIGYATGPMLGVLIAGYLPLAPFLIAAAIALGSVFLMVGIAPVTPADNVKPQSFINTLRILKSDRTLILFTCGSLLSTIVHGRFTLYLSQFLLVTHAQKDALHILSAILACNAVTVILLQYQIGRWLKRERLAGWICVGIGLFVFGLIGFSFSNSMLTWCIAMFIFTLGEMIIYPAEYLFVDTIAPEALRGSYYGAQNLAAFGGALSPVICGYLLINTPPATMFYVLAALTMAGGTLCFMSARKGTAVMTMDR</sequence>
<dbReference type="PANTHER" id="PTHR23517:SF3">
    <property type="entry name" value="INTEGRAL MEMBRANE TRANSPORT PROTEIN"/>
    <property type="match status" value="1"/>
</dbReference>
<evidence type="ECO:0000256" key="4">
    <source>
        <dbReference type="ARBA" id="ARBA00022692"/>
    </source>
</evidence>
<dbReference type="Proteomes" id="UP000651852">
    <property type="component" value="Unassembled WGS sequence"/>
</dbReference>
<dbReference type="SUPFAM" id="SSF103473">
    <property type="entry name" value="MFS general substrate transporter"/>
    <property type="match status" value="1"/>
</dbReference>
<gene>
    <name evidence="9" type="ORF">H8S59_23070</name>
</gene>
<feature type="transmembrane region" description="Helical" evidence="7">
    <location>
        <begin position="99"/>
        <end position="120"/>
    </location>
</feature>
<evidence type="ECO:0000256" key="7">
    <source>
        <dbReference type="SAM" id="Phobius"/>
    </source>
</evidence>
<feature type="transmembrane region" description="Helical" evidence="7">
    <location>
        <begin position="272"/>
        <end position="290"/>
    </location>
</feature>
<keyword evidence="5 7" id="KW-1133">Transmembrane helix</keyword>